<dbReference type="Pfam" id="PF01485">
    <property type="entry name" value="IBR"/>
    <property type="match status" value="1"/>
</dbReference>
<dbReference type="Proteomes" id="UP000318571">
    <property type="component" value="Chromosome 9"/>
</dbReference>
<keyword evidence="5" id="KW-0479">Metal-binding</keyword>
<dbReference type="PROSITE" id="PS50089">
    <property type="entry name" value="ZF_RING_2"/>
    <property type="match status" value="2"/>
</dbReference>
<evidence type="ECO:0000259" key="12">
    <source>
        <dbReference type="PROSITE" id="PS50089"/>
    </source>
</evidence>
<dbReference type="Gene3D" id="3.30.40.10">
    <property type="entry name" value="Zinc/RING finger domain, C3HC4 (zinc finger)"/>
    <property type="match status" value="1"/>
</dbReference>
<evidence type="ECO:0000256" key="11">
    <source>
        <dbReference type="SAM" id="MobiDB-lite"/>
    </source>
</evidence>
<evidence type="ECO:0000256" key="1">
    <source>
        <dbReference type="ARBA" id="ARBA00001798"/>
    </source>
</evidence>
<evidence type="ECO:0000313" key="15">
    <source>
        <dbReference type="Proteomes" id="UP000318571"/>
    </source>
</evidence>
<dbReference type="GO" id="GO:0008270">
    <property type="term" value="F:zinc ion binding"/>
    <property type="evidence" value="ECO:0007669"/>
    <property type="project" value="UniProtKB-KW"/>
</dbReference>
<evidence type="ECO:0000256" key="6">
    <source>
        <dbReference type="ARBA" id="ARBA00022737"/>
    </source>
</evidence>
<dbReference type="CDD" id="cd20344">
    <property type="entry name" value="BRcat_RBR_TRIAD1"/>
    <property type="match status" value="1"/>
</dbReference>
<dbReference type="STRING" id="6832.A0A553NZV7"/>
<keyword evidence="6" id="KW-0677">Repeat</keyword>
<evidence type="ECO:0000256" key="7">
    <source>
        <dbReference type="ARBA" id="ARBA00022771"/>
    </source>
</evidence>
<evidence type="ECO:0000256" key="3">
    <source>
        <dbReference type="ARBA" id="ARBA00012251"/>
    </source>
</evidence>
<dbReference type="SUPFAM" id="SSF57850">
    <property type="entry name" value="RING/U-box"/>
    <property type="match status" value="3"/>
</dbReference>
<dbReference type="InterPro" id="IPR031127">
    <property type="entry name" value="E3_UB_ligase_RBR"/>
</dbReference>
<dbReference type="CDD" id="cd20360">
    <property type="entry name" value="Rcat_RBR_TRIAD1"/>
    <property type="match status" value="1"/>
</dbReference>
<dbReference type="InterPro" id="IPR047555">
    <property type="entry name" value="BRcat_RBR_TRIAD1"/>
</dbReference>
<dbReference type="AlphaFoldDB" id="A0A553NZV7"/>
<evidence type="ECO:0000256" key="2">
    <source>
        <dbReference type="ARBA" id="ARBA00005884"/>
    </source>
</evidence>
<evidence type="ECO:0000256" key="8">
    <source>
        <dbReference type="ARBA" id="ARBA00022786"/>
    </source>
</evidence>
<sequence>MASETGTEPAALLSSSTSSSSSGEEEDLEYYYYSYNEDLEDPAHGQLNNNEDPEFFQYDCLTRAQTEEWLHSLVQALVQKAQASFHLAQLTLQQSQWFEAKAWENLPRYRLLVSPVAGPPSPAHPVSQVDPPWPPTSTALSSAHDRRLDALRPASPTWYCQVCATEQNASRFSSLQCGHSFCAACWETYFECQMDQGLALTVSCMSNQCHLLAPQEFVMRHVRKPHIQGKYRDVMFHENVRSHPQLRFCPGLNCSILIRCVKPQAKRCTCSLCKTVFCFICGSHYHAPTNCETIRRWLTKCADDSETANYISAHTKDCPNCNICIEKNGGCNHMQCYNCKHDFCWMCLGDWRNHGSEYYECSRYKENPNIAHESAHAQAREALKKYLHYFERPCPRKELFEYQQAQLEAEIENLSWKIEHAESTDRVWGAIDCFTCSSRNGSNPHCDDPMSPAFIPLDKRCVVPKENHVGMFPGNFCIKLTGTSYATQETLVVRTCSLEDMNSQCGTLKFQEDVLKGCLLTCNFDGCNRAGSMTGNTTFMRLLGPILLGVITSQLQ</sequence>
<evidence type="ECO:0000256" key="4">
    <source>
        <dbReference type="ARBA" id="ARBA00022679"/>
    </source>
</evidence>
<dbReference type="InterPro" id="IPR002867">
    <property type="entry name" value="IBR_dom"/>
</dbReference>
<dbReference type="PROSITE" id="PS00518">
    <property type="entry name" value="ZF_RING_1"/>
    <property type="match status" value="1"/>
</dbReference>
<evidence type="ECO:0000313" key="14">
    <source>
        <dbReference type="EMBL" id="TRY70965.1"/>
    </source>
</evidence>
<dbReference type="EC" id="2.3.2.31" evidence="3"/>
<feature type="domain" description="RING-type" evidence="12">
    <location>
        <begin position="321"/>
        <end position="361"/>
    </location>
</feature>
<dbReference type="GO" id="GO:0061630">
    <property type="term" value="F:ubiquitin protein ligase activity"/>
    <property type="evidence" value="ECO:0007669"/>
    <property type="project" value="UniProtKB-EC"/>
</dbReference>
<dbReference type="InterPro" id="IPR013083">
    <property type="entry name" value="Znf_RING/FYVE/PHD"/>
</dbReference>
<keyword evidence="9" id="KW-0862">Zinc</keyword>
<evidence type="ECO:0000256" key="10">
    <source>
        <dbReference type="PROSITE-ProRule" id="PRU00175"/>
    </source>
</evidence>
<dbReference type="FunFam" id="3.30.40.10:FF:000019">
    <property type="entry name" value="RBR-type E3 ubiquitin transferase"/>
    <property type="match status" value="1"/>
</dbReference>
<comment type="caution">
    <text evidence="14">The sequence shown here is derived from an EMBL/GenBank/DDBJ whole genome shotgun (WGS) entry which is preliminary data.</text>
</comment>
<dbReference type="PROSITE" id="PS51873">
    <property type="entry name" value="TRIAD"/>
    <property type="match status" value="1"/>
</dbReference>
<feature type="compositionally biased region" description="Low complexity" evidence="11">
    <location>
        <begin position="12"/>
        <end position="22"/>
    </location>
</feature>
<dbReference type="Pfam" id="PF22191">
    <property type="entry name" value="IBR_1"/>
    <property type="match status" value="1"/>
</dbReference>
<gene>
    <name evidence="14" type="ORF">TCAL_06639</name>
</gene>
<feature type="domain" description="RING-type" evidence="12">
    <location>
        <begin position="160"/>
        <end position="196"/>
    </location>
</feature>
<keyword evidence="7 10" id="KW-0863">Zinc-finger</keyword>
<keyword evidence="15" id="KW-1185">Reference proteome</keyword>
<dbReference type="SMART" id="SM00647">
    <property type="entry name" value="IBR"/>
    <property type="match status" value="2"/>
</dbReference>
<dbReference type="InterPro" id="IPR001841">
    <property type="entry name" value="Znf_RING"/>
</dbReference>
<name>A0A553NZV7_TIGCA</name>
<keyword evidence="8" id="KW-0833">Ubl conjugation pathway</keyword>
<proteinExistence type="inferred from homology"/>
<feature type="region of interest" description="Disordered" evidence="11">
    <location>
        <begin position="1"/>
        <end position="26"/>
    </location>
</feature>
<comment type="similarity">
    <text evidence="2">Belongs to the RBR family. Ariadne subfamily.</text>
</comment>
<comment type="catalytic activity">
    <reaction evidence="1">
        <text>[E2 ubiquitin-conjugating enzyme]-S-ubiquitinyl-L-cysteine + [acceptor protein]-L-lysine = [E2 ubiquitin-conjugating enzyme]-L-cysteine + [acceptor protein]-N(6)-ubiquitinyl-L-lysine.</text>
        <dbReference type="EC" id="2.3.2.31"/>
    </reaction>
</comment>
<dbReference type="GO" id="GO:0016567">
    <property type="term" value="P:protein ubiquitination"/>
    <property type="evidence" value="ECO:0007669"/>
    <property type="project" value="InterPro"/>
</dbReference>
<dbReference type="InterPro" id="IPR044066">
    <property type="entry name" value="TRIAD_supradom"/>
</dbReference>
<dbReference type="InterPro" id="IPR047556">
    <property type="entry name" value="Rcat_RBR_TRIAD1"/>
</dbReference>
<dbReference type="InterPro" id="IPR017907">
    <property type="entry name" value="Znf_RING_CS"/>
</dbReference>
<accession>A0A553NZV7</accession>
<evidence type="ECO:0000256" key="9">
    <source>
        <dbReference type="ARBA" id="ARBA00022833"/>
    </source>
</evidence>
<evidence type="ECO:0000256" key="5">
    <source>
        <dbReference type="ARBA" id="ARBA00022723"/>
    </source>
</evidence>
<organism evidence="14 15">
    <name type="scientific">Tigriopus californicus</name>
    <name type="common">Marine copepod</name>
    <dbReference type="NCBI Taxonomy" id="6832"/>
    <lineage>
        <taxon>Eukaryota</taxon>
        <taxon>Metazoa</taxon>
        <taxon>Ecdysozoa</taxon>
        <taxon>Arthropoda</taxon>
        <taxon>Crustacea</taxon>
        <taxon>Multicrustacea</taxon>
        <taxon>Hexanauplia</taxon>
        <taxon>Copepoda</taxon>
        <taxon>Harpacticoida</taxon>
        <taxon>Harpacticidae</taxon>
        <taxon>Tigriopus</taxon>
    </lineage>
</organism>
<feature type="domain" description="RING-type" evidence="13">
    <location>
        <begin position="156"/>
        <end position="365"/>
    </location>
</feature>
<keyword evidence="4" id="KW-0808">Transferase</keyword>
<dbReference type="Gene3D" id="1.20.120.1750">
    <property type="match status" value="1"/>
</dbReference>
<reference evidence="14 15" key="1">
    <citation type="journal article" date="2018" name="Nat. Ecol. Evol.">
        <title>Genomic signatures of mitonuclear coevolution across populations of Tigriopus californicus.</title>
        <authorList>
            <person name="Barreto F.S."/>
            <person name="Watson E.T."/>
            <person name="Lima T.G."/>
            <person name="Willett C.S."/>
            <person name="Edmands S."/>
            <person name="Li W."/>
            <person name="Burton R.S."/>
        </authorList>
    </citation>
    <scope>NUCLEOTIDE SEQUENCE [LARGE SCALE GENOMIC DNA]</scope>
    <source>
        <strain evidence="14 15">San Diego</strain>
    </source>
</reference>
<evidence type="ECO:0000259" key="13">
    <source>
        <dbReference type="PROSITE" id="PS51873"/>
    </source>
</evidence>
<dbReference type="SMART" id="SM00184">
    <property type="entry name" value="RING"/>
    <property type="match status" value="2"/>
</dbReference>
<protein>
    <recommendedName>
        <fullName evidence="3">RBR-type E3 ubiquitin transferase</fullName>
        <ecNumber evidence="3">2.3.2.31</ecNumber>
    </recommendedName>
</protein>
<dbReference type="EMBL" id="VCGU01000009">
    <property type="protein sequence ID" value="TRY70965.1"/>
    <property type="molecule type" value="Genomic_DNA"/>
</dbReference>
<dbReference type="PANTHER" id="PTHR11685">
    <property type="entry name" value="RBR FAMILY RING FINGER AND IBR DOMAIN-CONTAINING"/>
    <property type="match status" value="1"/>
</dbReference>